<dbReference type="Pfam" id="PF11582">
    <property type="entry name" value="DUF3240"/>
    <property type="match status" value="1"/>
</dbReference>
<evidence type="ECO:0000313" key="2">
    <source>
        <dbReference type="Proteomes" id="UP000063308"/>
    </source>
</evidence>
<dbReference type="InterPro" id="IPR015867">
    <property type="entry name" value="N-reg_PII/ATP_PRibTrfase_C"/>
</dbReference>
<dbReference type="AlphaFoldDB" id="A0A0E4BW73"/>
<dbReference type="InterPro" id="IPR021634">
    <property type="entry name" value="DUF3240"/>
</dbReference>
<name>A0A0E4BW73_9BRAD</name>
<dbReference type="EMBL" id="AP014685">
    <property type="protein sequence ID" value="BAR61451.1"/>
    <property type="molecule type" value="Genomic_DNA"/>
</dbReference>
<dbReference type="RefSeq" id="WP_060911749.1">
    <property type="nucleotide sequence ID" value="NZ_JAFCKD010000022.1"/>
</dbReference>
<dbReference type="Gene3D" id="3.30.70.120">
    <property type="match status" value="1"/>
</dbReference>
<dbReference type="Proteomes" id="UP000063308">
    <property type="component" value="Chromosome"/>
</dbReference>
<reference evidence="1 2" key="1">
    <citation type="submission" date="2014-11" db="EMBL/GenBank/DDBJ databases">
        <title>Symbiosis island explosion on the genome of extra-slow-growing strains of soybean bradyrhizobia with massive insertion sequences.</title>
        <authorList>
            <person name="Iida T."/>
            <person name="Minamisawa K."/>
        </authorList>
    </citation>
    <scope>NUCLEOTIDE SEQUENCE [LARGE SCALE GENOMIC DNA]</scope>
    <source>
        <strain evidence="1 2">NK6</strain>
    </source>
</reference>
<proteinExistence type="predicted"/>
<accession>A0A0E4BW73</accession>
<gene>
    <name evidence="1" type="ORF">NK6_8302</name>
</gene>
<evidence type="ECO:0000313" key="1">
    <source>
        <dbReference type="EMBL" id="BAR61451.1"/>
    </source>
</evidence>
<sequence>MTSEYVCLSLILARKLREELLDFLSEQPGQTSGFTVSDAAGHGSGVQLPTAAERVKGHADQVHVQIVLPGADARRLVDQLRHSFAGCNLVYRIAPVAEFGTIA</sequence>
<organism evidence="1 2">
    <name type="scientific">Bradyrhizobium diazoefficiens</name>
    <dbReference type="NCBI Taxonomy" id="1355477"/>
    <lineage>
        <taxon>Bacteria</taxon>
        <taxon>Pseudomonadati</taxon>
        <taxon>Pseudomonadota</taxon>
        <taxon>Alphaproteobacteria</taxon>
        <taxon>Hyphomicrobiales</taxon>
        <taxon>Nitrobacteraceae</taxon>
        <taxon>Bradyrhizobium</taxon>
    </lineage>
</organism>
<protein>
    <recommendedName>
        <fullName evidence="3">DUF3240 domain-containing protein</fullName>
    </recommendedName>
</protein>
<evidence type="ECO:0008006" key="3">
    <source>
        <dbReference type="Google" id="ProtNLM"/>
    </source>
</evidence>